<dbReference type="GO" id="GO:0009318">
    <property type="term" value="C:exodeoxyribonuclease VII complex"/>
    <property type="evidence" value="ECO:0007669"/>
    <property type="project" value="UniProtKB-UniRule"/>
</dbReference>
<name>A0A1H2PSU0_9BURK</name>
<dbReference type="SUPFAM" id="SSF116842">
    <property type="entry name" value="XseB-like"/>
    <property type="match status" value="1"/>
</dbReference>
<dbReference type="EMBL" id="FNLO01000010">
    <property type="protein sequence ID" value="SDV50113.1"/>
    <property type="molecule type" value="Genomic_DNA"/>
</dbReference>
<dbReference type="Proteomes" id="UP000243719">
    <property type="component" value="Unassembled WGS sequence"/>
</dbReference>
<dbReference type="Pfam" id="PF02609">
    <property type="entry name" value="Exonuc_VII_S"/>
    <property type="match status" value="1"/>
</dbReference>
<evidence type="ECO:0000256" key="5">
    <source>
        <dbReference type="ARBA" id="ARBA00022839"/>
    </source>
</evidence>
<dbReference type="STRING" id="1770053.SAMN05216551_110127"/>
<dbReference type="GO" id="GO:0005829">
    <property type="term" value="C:cytosol"/>
    <property type="evidence" value="ECO:0007669"/>
    <property type="project" value="TreeGrafter"/>
</dbReference>
<comment type="catalytic activity">
    <reaction evidence="6">
        <text>Exonucleolytic cleavage in either 5'- to 3'- or 3'- to 5'-direction to yield nucleoside 5'-phosphates.</text>
        <dbReference type="EC" id="3.1.11.6"/>
    </reaction>
</comment>
<evidence type="ECO:0000256" key="6">
    <source>
        <dbReference type="HAMAP-Rule" id="MF_00337"/>
    </source>
</evidence>
<dbReference type="Gene3D" id="1.10.287.1040">
    <property type="entry name" value="Exonuclease VII, small subunit"/>
    <property type="match status" value="1"/>
</dbReference>
<dbReference type="HAMAP" id="MF_00337">
    <property type="entry name" value="Exonuc_7_S"/>
    <property type="match status" value="1"/>
</dbReference>
<evidence type="ECO:0000256" key="4">
    <source>
        <dbReference type="ARBA" id="ARBA00022801"/>
    </source>
</evidence>
<evidence type="ECO:0000256" key="7">
    <source>
        <dbReference type="SAM" id="MobiDB-lite"/>
    </source>
</evidence>
<evidence type="ECO:0000256" key="1">
    <source>
        <dbReference type="ARBA" id="ARBA00009998"/>
    </source>
</evidence>
<comment type="similarity">
    <text evidence="1 6">Belongs to the XseB family.</text>
</comment>
<dbReference type="NCBIfam" id="NF002141">
    <property type="entry name" value="PRK00977.1-5"/>
    <property type="match status" value="1"/>
</dbReference>
<comment type="subcellular location">
    <subcellularLocation>
        <location evidence="6">Cytoplasm</location>
    </subcellularLocation>
</comment>
<sequence length="105" mass="11267">MPTPPRMPDVHKTMNATDERPESGAADAPRNYEDAVAELETLVARMEGGALSLEDSLAAYRRGATLVAYCQAQLEQVEQQVRVLEADATVALDPARLRAAGGDDV</sequence>
<dbReference type="EC" id="3.1.11.6" evidence="6"/>
<dbReference type="NCBIfam" id="TIGR01280">
    <property type="entry name" value="xseB"/>
    <property type="match status" value="1"/>
</dbReference>
<evidence type="ECO:0000313" key="8">
    <source>
        <dbReference type="EMBL" id="SDV50113.1"/>
    </source>
</evidence>
<proteinExistence type="inferred from homology"/>
<feature type="compositionally biased region" description="Basic and acidic residues" evidence="7">
    <location>
        <begin position="8"/>
        <end position="22"/>
    </location>
</feature>
<comment type="subunit">
    <text evidence="6">Heterooligomer composed of large and small subunits.</text>
</comment>
<evidence type="ECO:0000256" key="2">
    <source>
        <dbReference type="ARBA" id="ARBA00022490"/>
    </source>
</evidence>
<evidence type="ECO:0000313" key="9">
    <source>
        <dbReference type="Proteomes" id="UP000243719"/>
    </source>
</evidence>
<accession>A0A1H2PSU0</accession>
<feature type="region of interest" description="Disordered" evidence="7">
    <location>
        <begin position="1"/>
        <end position="31"/>
    </location>
</feature>
<dbReference type="PANTHER" id="PTHR34137:SF1">
    <property type="entry name" value="EXODEOXYRIBONUCLEASE 7 SMALL SUBUNIT"/>
    <property type="match status" value="1"/>
</dbReference>
<evidence type="ECO:0000256" key="3">
    <source>
        <dbReference type="ARBA" id="ARBA00022722"/>
    </source>
</evidence>
<comment type="function">
    <text evidence="6">Bidirectionally degrades single-stranded DNA into large acid-insoluble oligonucleotides, which are then degraded further into small acid-soluble oligonucleotides.</text>
</comment>
<organism evidence="8 9">
    <name type="scientific">Chitinasiproducens palmae</name>
    <dbReference type="NCBI Taxonomy" id="1770053"/>
    <lineage>
        <taxon>Bacteria</taxon>
        <taxon>Pseudomonadati</taxon>
        <taxon>Pseudomonadota</taxon>
        <taxon>Betaproteobacteria</taxon>
        <taxon>Burkholderiales</taxon>
        <taxon>Burkholderiaceae</taxon>
        <taxon>Chitinasiproducens</taxon>
    </lineage>
</organism>
<dbReference type="InterPro" id="IPR037004">
    <property type="entry name" value="Exonuc_VII_ssu_sf"/>
</dbReference>
<keyword evidence="2 6" id="KW-0963">Cytoplasm</keyword>
<keyword evidence="9" id="KW-1185">Reference proteome</keyword>
<dbReference type="AlphaFoldDB" id="A0A1H2PSU0"/>
<gene>
    <name evidence="6" type="primary">xseB</name>
    <name evidence="8" type="ORF">SAMN05216551_110127</name>
</gene>
<keyword evidence="4 6" id="KW-0378">Hydrolase</keyword>
<dbReference type="GO" id="GO:0006308">
    <property type="term" value="P:DNA catabolic process"/>
    <property type="evidence" value="ECO:0007669"/>
    <property type="project" value="UniProtKB-UniRule"/>
</dbReference>
<dbReference type="InterPro" id="IPR003761">
    <property type="entry name" value="Exonuc_VII_S"/>
</dbReference>
<dbReference type="PANTHER" id="PTHR34137">
    <property type="entry name" value="EXODEOXYRIBONUCLEASE 7 SMALL SUBUNIT"/>
    <property type="match status" value="1"/>
</dbReference>
<keyword evidence="3 6" id="KW-0540">Nuclease</keyword>
<keyword evidence="5 6" id="KW-0269">Exonuclease</keyword>
<protein>
    <recommendedName>
        <fullName evidence="6">Exodeoxyribonuclease 7 small subunit</fullName>
        <ecNumber evidence="6">3.1.11.6</ecNumber>
    </recommendedName>
    <alternativeName>
        <fullName evidence="6">Exodeoxyribonuclease VII small subunit</fullName>
        <shortName evidence="6">Exonuclease VII small subunit</shortName>
    </alternativeName>
</protein>
<reference evidence="9" key="1">
    <citation type="submission" date="2016-09" db="EMBL/GenBank/DDBJ databases">
        <authorList>
            <person name="Varghese N."/>
            <person name="Submissions S."/>
        </authorList>
    </citation>
    <scope>NUCLEOTIDE SEQUENCE [LARGE SCALE GENOMIC DNA]</scope>
    <source>
        <strain evidence="9">JS23</strain>
    </source>
</reference>
<dbReference type="GO" id="GO:0008855">
    <property type="term" value="F:exodeoxyribonuclease VII activity"/>
    <property type="evidence" value="ECO:0007669"/>
    <property type="project" value="UniProtKB-UniRule"/>
</dbReference>